<keyword evidence="8" id="KW-0249">Electron transport</keyword>
<evidence type="ECO:0000256" key="10">
    <source>
        <dbReference type="ARBA" id="ARBA00023004"/>
    </source>
</evidence>
<dbReference type="Proteomes" id="UP000273643">
    <property type="component" value="Unassembled WGS sequence"/>
</dbReference>
<evidence type="ECO:0000313" key="15">
    <source>
        <dbReference type="EMBL" id="ROQ21804.1"/>
    </source>
</evidence>
<dbReference type="GO" id="GO:0005886">
    <property type="term" value="C:plasma membrane"/>
    <property type="evidence" value="ECO:0007669"/>
    <property type="project" value="UniProtKB-SubCell"/>
</dbReference>
<dbReference type="OrthoDB" id="9793784at2"/>
<comment type="subcellular location">
    <subcellularLocation>
        <location evidence="2">Cell membrane</location>
        <topology evidence="2">Multi-pass membrane protein</topology>
    </subcellularLocation>
</comment>
<feature type="transmembrane region" description="Helical" evidence="13">
    <location>
        <begin position="147"/>
        <end position="170"/>
    </location>
</feature>
<dbReference type="Gene3D" id="1.20.950.20">
    <property type="entry name" value="Transmembrane di-heme cytochromes, Chain C"/>
    <property type="match status" value="1"/>
</dbReference>
<evidence type="ECO:0000256" key="2">
    <source>
        <dbReference type="ARBA" id="ARBA00004651"/>
    </source>
</evidence>
<dbReference type="AlphaFoldDB" id="A0A3N1NPV6"/>
<dbReference type="GO" id="GO:0009055">
    <property type="term" value="F:electron transfer activity"/>
    <property type="evidence" value="ECO:0007669"/>
    <property type="project" value="InterPro"/>
</dbReference>
<reference evidence="15 16" key="1">
    <citation type="submission" date="2018-11" db="EMBL/GenBank/DDBJ databases">
        <title>Genomic Encyclopedia of Type Strains, Phase IV (KMG-IV): sequencing the most valuable type-strain genomes for metagenomic binning, comparative biology and taxonomic classification.</title>
        <authorList>
            <person name="Goeker M."/>
        </authorList>
    </citation>
    <scope>NUCLEOTIDE SEQUENCE [LARGE SCALE GENOMIC DNA]</scope>
    <source>
        <strain evidence="15 16">DSM 16974</strain>
    </source>
</reference>
<feature type="domain" description="Cytochrome b561 bacterial/Ni-hydrogenase" evidence="14">
    <location>
        <begin position="8"/>
        <end position="180"/>
    </location>
</feature>
<dbReference type="Pfam" id="PF01292">
    <property type="entry name" value="Ni_hydr_CYTB"/>
    <property type="match status" value="1"/>
</dbReference>
<dbReference type="GO" id="GO:0020037">
    <property type="term" value="F:heme binding"/>
    <property type="evidence" value="ECO:0007669"/>
    <property type="project" value="TreeGrafter"/>
</dbReference>
<evidence type="ECO:0000256" key="13">
    <source>
        <dbReference type="SAM" id="Phobius"/>
    </source>
</evidence>
<accession>A0A3N1NPV6</accession>
<keyword evidence="6 13" id="KW-0812">Transmembrane</keyword>
<evidence type="ECO:0000256" key="8">
    <source>
        <dbReference type="ARBA" id="ARBA00022982"/>
    </source>
</evidence>
<organism evidence="15 16">
    <name type="scientific">Marinimicrobium koreense</name>
    <dbReference type="NCBI Taxonomy" id="306545"/>
    <lineage>
        <taxon>Bacteria</taxon>
        <taxon>Pseudomonadati</taxon>
        <taxon>Pseudomonadota</taxon>
        <taxon>Gammaproteobacteria</taxon>
        <taxon>Cellvibrionales</taxon>
        <taxon>Cellvibrionaceae</taxon>
        <taxon>Marinimicrobium</taxon>
    </lineage>
</organism>
<comment type="similarity">
    <text evidence="12">Belongs to the cytochrome b561 family.</text>
</comment>
<dbReference type="InterPro" id="IPR016174">
    <property type="entry name" value="Di-haem_cyt_TM"/>
</dbReference>
<dbReference type="PANTHER" id="PTHR30529">
    <property type="entry name" value="CYTOCHROME B561"/>
    <property type="match status" value="1"/>
</dbReference>
<keyword evidence="16" id="KW-1185">Reference proteome</keyword>
<evidence type="ECO:0000256" key="5">
    <source>
        <dbReference type="ARBA" id="ARBA00022617"/>
    </source>
</evidence>
<evidence type="ECO:0000256" key="11">
    <source>
        <dbReference type="ARBA" id="ARBA00023136"/>
    </source>
</evidence>
<evidence type="ECO:0000256" key="3">
    <source>
        <dbReference type="ARBA" id="ARBA00022448"/>
    </source>
</evidence>
<dbReference type="RefSeq" id="WP_123638735.1">
    <property type="nucleotide sequence ID" value="NZ_RJUK01000001.1"/>
</dbReference>
<dbReference type="PANTHER" id="PTHR30529:SF1">
    <property type="entry name" value="CYTOCHROME B561 HOMOLOG 2"/>
    <property type="match status" value="1"/>
</dbReference>
<evidence type="ECO:0000256" key="1">
    <source>
        <dbReference type="ARBA" id="ARBA00001970"/>
    </source>
</evidence>
<proteinExistence type="inferred from homology"/>
<dbReference type="GO" id="GO:0046872">
    <property type="term" value="F:metal ion binding"/>
    <property type="evidence" value="ECO:0007669"/>
    <property type="project" value="UniProtKB-KW"/>
</dbReference>
<gene>
    <name evidence="15" type="ORF">EDC38_2432</name>
</gene>
<keyword evidence="3" id="KW-0813">Transport</keyword>
<dbReference type="EMBL" id="RJUK01000001">
    <property type="protein sequence ID" value="ROQ21804.1"/>
    <property type="molecule type" value="Genomic_DNA"/>
</dbReference>
<evidence type="ECO:0000256" key="9">
    <source>
        <dbReference type="ARBA" id="ARBA00022989"/>
    </source>
</evidence>
<feature type="transmembrane region" description="Helical" evidence="13">
    <location>
        <begin position="88"/>
        <end position="111"/>
    </location>
</feature>
<dbReference type="InterPro" id="IPR052168">
    <property type="entry name" value="Cytochrome_b561_oxidase"/>
</dbReference>
<keyword evidence="9 13" id="KW-1133">Transmembrane helix</keyword>
<comment type="cofactor">
    <cofactor evidence="1">
        <name>heme b</name>
        <dbReference type="ChEBI" id="CHEBI:60344"/>
    </cofactor>
</comment>
<name>A0A3N1NPV6_9GAMM</name>
<sequence>MIKDDAQRYGWLSITVHWLSALLVIAIFGIGFYMVDLTYYDKGYHELPKLHVSLGLLLAMLLIVRIGWRVSQRGKPQPLPNHSRKIRLAAASMKHLLYLLMLVMVVTGYLINTAKGDSADFFELFSVPATWQLSSDGVDLVGEIHEIAAWLLILLALAHAGAALWHHFVIRDRTLLRMLRPGKSDPNP</sequence>
<keyword evidence="11 13" id="KW-0472">Membrane</keyword>
<feature type="transmembrane region" description="Helical" evidence="13">
    <location>
        <begin position="12"/>
        <end position="35"/>
    </location>
</feature>
<evidence type="ECO:0000256" key="12">
    <source>
        <dbReference type="ARBA" id="ARBA00037975"/>
    </source>
</evidence>
<evidence type="ECO:0000256" key="6">
    <source>
        <dbReference type="ARBA" id="ARBA00022692"/>
    </source>
</evidence>
<comment type="caution">
    <text evidence="15">The sequence shown here is derived from an EMBL/GenBank/DDBJ whole genome shotgun (WGS) entry which is preliminary data.</text>
</comment>
<protein>
    <submittedName>
        <fullName evidence="15">Cytochrome b561</fullName>
    </submittedName>
</protein>
<evidence type="ECO:0000256" key="7">
    <source>
        <dbReference type="ARBA" id="ARBA00022723"/>
    </source>
</evidence>
<evidence type="ECO:0000259" key="14">
    <source>
        <dbReference type="Pfam" id="PF01292"/>
    </source>
</evidence>
<feature type="transmembrane region" description="Helical" evidence="13">
    <location>
        <begin position="50"/>
        <end position="68"/>
    </location>
</feature>
<dbReference type="InterPro" id="IPR011577">
    <property type="entry name" value="Cyt_b561_bac/Ni-Hgenase"/>
</dbReference>
<keyword evidence="10" id="KW-0408">Iron</keyword>
<keyword evidence="4" id="KW-1003">Cell membrane</keyword>
<dbReference type="GO" id="GO:0022904">
    <property type="term" value="P:respiratory electron transport chain"/>
    <property type="evidence" value="ECO:0007669"/>
    <property type="project" value="InterPro"/>
</dbReference>
<evidence type="ECO:0000256" key="4">
    <source>
        <dbReference type="ARBA" id="ARBA00022475"/>
    </source>
</evidence>
<dbReference type="SUPFAM" id="SSF81342">
    <property type="entry name" value="Transmembrane di-heme cytochromes"/>
    <property type="match status" value="1"/>
</dbReference>
<keyword evidence="5" id="KW-0349">Heme</keyword>
<evidence type="ECO:0000313" key="16">
    <source>
        <dbReference type="Proteomes" id="UP000273643"/>
    </source>
</evidence>
<keyword evidence="7" id="KW-0479">Metal-binding</keyword>